<dbReference type="RefSeq" id="WP_228849392.1">
    <property type="nucleotide sequence ID" value="NZ_JADCKQ010000010.1"/>
</dbReference>
<reference evidence="1" key="1">
    <citation type="submission" date="2020-10" db="EMBL/GenBank/DDBJ databases">
        <title>Paenihalocynthiibacter styelae gen. nov., sp. nov., isolated from stalked sea squirt Styela clava.</title>
        <authorList>
            <person name="Kim Y.-O."/>
            <person name="Yoon J.-H."/>
        </authorList>
    </citation>
    <scope>NUCLEOTIDE SEQUENCE</scope>
    <source>
        <strain evidence="1">MYP1-1</strain>
    </source>
</reference>
<evidence type="ECO:0000313" key="1">
    <source>
        <dbReference type="EMBL" id="MBI1494645.1"/>
    </source>
</evidence>
<dbReference type="PANTHER" id="PTHR37948">
    <property type="entry name" value="ZGC:113208"/>
    <property type="match status" value="1"/>
</dbReference>
<organism evidence="1 2">
    <name type="scientific">Halocynthiibacter styelae</name>
    <dbReference type="NCBI Taxonomy" id="2761955"/>
    <lineage>
        <taxon>Bacteria</taxon>
        <taxon>Pseudomonadati</taxon>
        <taxon>Pseudomonadota</taxon>
        <taxon>Alphaproteobacteria</taxon>
        <taxon>Rhodobacterales</taxon>
        <taxon>Paracoccaceae</taxon>
        <taxon>Halocynthiibacter</taxon>
    </lineage>
</organism>
<dbReference type="PANTHER" id="PTHR37948:SF1">
    <property type="entry name" value="BLL5189 PROTEIN"/>
    <property type="match status" value="1"/>
</dbReference>
<evidence type="ECO:0000313" key="2">
    <source>
        <dbReference type="Proteomes" id="UP000640583"/>
    </source>
</evidence>
<gene>
    <name evidence="1" type="ORF">H1D41_13445</name>
</gene>
<keyword evidence="2" id="KW-1185">Reference proteome</keyword>
<comment type="caution">
    <text evidence="1">The sequence shown here is derived from an EMBL/GenBank/DDBJ whole genome shotgun (WGS) entry which is preliminary data.</text>
</comment>
<proteinExistence type="predicted"/>
<protein>
    <submittedName>
        <fullName evidence="1">Uncharacterized protein</fullName>
    </submittedName>
</protein>
<dbReference type="EMBL" id="JADCKQ010000010">
    <property type="protein sequence ID" value="MBI1494645.1"/>
    <property type="molecule type" value="Genomic_DNA"/>
</dbReference>
<accession>A0A8J7LKU0</accession>
<sequence length="164" mass="19690">MEIRVNDRMQQEYSYHLTAPEGRDFADGFAPYLSPMRMLEMGVFEGKYLNDCQDEFPAIWFAHAQTSDQPDETLNYFGVKSRQPLSTWQEKGWIYGPDPRGWFQWFCRYWLGRRLPETDAIQIRRWRNFNRHAGQIRANCQPGDIFCRPRQRQALLQWSYDPLI</sequence>
<dbReference type="AlphaFoldDB" id="A0A8J7LKU0"/>
<name>A0A8J7LKU0_9RHOB</name>
<dbReference type="Proteomes" id="UP000640583">
    <property type="component" value="Unassembled WGS sequence"/>
</dbReference>